<comment type="caution">
    <text evidence="2">The sequence shown here is derived from an EMBL/GenBank/DDBJ whole genome shotgun (WGS) entry which is preliminary data.</text>
</comment>
<protein>
    <submittedName>
        <fullName evidence="2">Uncharacterized protein</fullName>
    </submittedName>
</protein>
<gene>
    <name evidence="2" type="ORF">KTAU_19420</name>
</gene>
<feature type="transmembrane region" description="Helical" evidence="1">
    <location>
        <begin position="26"/>
        <end position="49"/>
    </location>
</feature>
<evidence type="ECO:0000256" key="1">
    <source>
        <dbReference type="SAM" id="Phobius"/>
    </source>
</evidence>
<organism evidence="2 3">
    <name type="scientific">Thermogemmatispora aurantia</name>
    <dbReference type="NCBI Taxonomy" id="2045279"/>
    <lineage>
        <taxon>Bacteria</taxon>
        <taxon>Bacillati</taxon>
        <taxon>Chloroflexota</taxon>
        <taxon>Ktedonobacteria</taxon>
        <taxon>Thermogemmatisporales</taxon>
        <taxon>Thermogemmatisporaceae</taxon>
        <taxon>Thermogemmatispora</taxon>
    </lineage>
</organism>
<feature type="transmembrane region" description="Helical" evidence="1">
    <location>
        <begin position="242"/>
        <end position="263"/>
    </location>
</feature>
<feature type="transmembrane region" description="Helical" evidence="1">
    <location>
        <begin position="414"/>
        <end position="436"/>
    </location>
</feature>
<feature type="transmembrane region" description="Helical" evidence="1">
    <location>
        <begin position="69"/>
        <end position="92"/>
    </location>
</feature>
<feature type="transmembrane region" description="Helical" evidence="1">
    <location>
        <begin position="335"/>
        <end position="355"/>
    </location>
</feature>
<feature type="transmembrane region" description="Helical" evidence="1">
    <location>
        <begin position="477"/>
        <end position="495"/>
    </location>
</feature>
<dbReference type="Proteomes" id="UP000334820">
    <property type="component" value="Unassembled WGS sequence"/>
</dbReference>
<reference evidence="2 3" key="1">
    <citation type="journal article" date="2019" name="Int. J. Syst. Evol. Microbiol.">
        <title>Thermogemmatispora aurantia sp. nov. and Thermogemmatispora argillosa sp. nov., within the class Ktedonobacteria, and emended description of the genus Thermogemmatispora.</title>
        <authorList>
            <person name="Zheng Y."/>
            <person name="Wang C.M."/>
            <person name="Sakai Y."/>
            <person name="Abe K."/>
            <person name="Yokota A."/>
            <person name="Yabe S."/>
        </authorList>
    </citation>
    <scope>NUCLEOTIDE SEQUENCE [LARGE SCALE GENOMIC DNA]</scope>
    <source>
        <strain evidence="2 3">A1-2</strain>
    </source>
</reference>
<dbReference type="AlphaFoldDB" id="A0A5J4K6Z9"/>
<feature type="transmembrane region" description="Helical" evidence="1">
    <location>
        <begin position="383"/>
        <end position="407"/>
    </location>
</feature>
<dbReference type="EMBL" id="BKZV01000002">
    <property type="protein sequence ID" value="GER83305.1"/>
    <property type="molecule type" value="Genomic_DNA"/>
</dbReference>
<name>A0A5J4K6Z9_9CHLR</name>
<feature type="transmembrane region" description="Helical" evidence="1">
    <location>
        <begin position="113"/>
        <end position="132"/>
    </location>
</feature>
<keyword evidence="3" id="KW-1185">Reference proteome</keyword>
<feature type="transmembrane region" description="Helical" evidence="1">
    <location>
        <begin position="442"/>
        <end position="465"/>
    </location>
</feature>
<keyword evidence="1" id="KW-0472">Membrane</keyword>
<evidence type="ECO:0000313" key="3">
    <source>
        <dbReference type="Proteomes" id="UP000334820"/>
    </source>
</evidence>
<proteinExistence type="predicted"/>
<keyword evidence="1" id="KW-1133">Transmembrane helix</keyword>
<dbReference type="RefSeq" id="WP_151728091.1">
    <property type="nucleotide sequence ID" value="NZ_BKZV01000002.1"/>
</dbReference>
<feature type="transmembrane region" description="Helical" evidence="1">
    <location>
        <begin position="307"/>
        <end position="328"/>
    </location>
</feature>
<keyword evidence="1" id="KW-0812">Transmembrane</keyword>
<evidence type="ECO:0000313" key="2">
    <source>
        <dbReference type="EMBL" id="GER83305.1"/>
    </source>
</evidence>
<accession>A0A5J4K6Z9</accession>
<sequence length="511" mass="56607">MCWHVSRLVIATWRHRLAQLLRCMPGLWLFLPLWLLALPLTGLLAYGFFHELGESLLVGDGLVRQLRPLVMLSLCNFFLVFSFMILSLVIMLSPDDTRLRRMMLPLPLSSLQLRIGLLLPGLLTLVVIQSLLWGPALLALASLGLITPLQLVLALVLALLCYNLLTLAFHQALLYGALRLFGRERPGIRLSILGLGLVLGLVLLDLPLLTLTSVPLEGLPAWTLLLPVRWMALVLEPRLEAVLAGVGLLLAGTLLAGVLYGLLLEHCERLATGTRGQWAPLRWLPFPSPLWWASCAYELKSLCRYDYLVIDSVMIFGIWLTTLVGLLLTRTTNPLLFLLLAQVAPPVFLPLLASLSQTSWGRDRHAYRVLTATPLELRLLLSAKFWTCLVLPFVLWSLATLVLLLVAGRPDLMLLWLPPALLLPPLCFVMGILLPYSTGDPLSMLTVGAVLLLIDVPLSMLYLHVQEMLHGLPGGTVVQLLIEIAAALLLVLALYRGSLWLGTARLRHERA</sequence>
<feature type="transmembrane region" description="Helical" evidence="1">
    <location>
        <begin position="152"/>
        <end position="178"/>
    </location>
</feature>
<feature type="transmembrane region" description="Helical" evidence="1">
    <location>
        <begin position="190"/>
        <end position="212"/>
    </location>
</feature>